<proteinExistence type="predicted"/>
<protein>
    <submittedName>
        <fullName evidence="3">Spore germination protein GerW family protein</fullName>
    </submittedName>
</protein>
<sequence length="118" mass="12549">MDIMKVVEQAQDTATVRRVFGEPIQQGDLIVIPVARVLHGGGGGQGQGKDEKGDESGSGSGGGFGLSATPAGVFLIKDGDVQWRPAVDVNRIVIGGQIVLVVVALTIRSIFKKWRRRR</sequence>
<accession>A0ABV5S1W9</accession>
<gene>
    <name evidence="3" type="ORF">ACFFSA_21450</name>
</gene>
<dbReference type="Pfam" id="PF09579">
    <property type="entry name" value="Spore_YtfJ"/>
    <property type="match status" value="1"/>
</dbReference>
<feature type="compositionally biased region" description="Gly residues" evidence="1">
    <location>
        <begin position="56"/>
        <end position="65"/>
    </location>
</feature>
<feature type="region of interest" description="Disordered" evidence="1">
    <location>
        <begin position="41"/>
        <end position="65"/>
    </location>
</feature>
<organism evidence="3 4">
    <name type="scientific">Nonomuraea helvata</name>
    <dbReference type="NCBI Taxonomy" id="37484"/>
    <lineage>
        <taxon>Bacteria</taxon>
        <taxon>Bacillati</taxon>
        <taxon>Actinomycetota</taxon>
        <taxon>Actinomycetes</taxon>
        <taxon>Streptosporangiales</taxon>
        <taxon>Streptosporangiaceae</taxon>
        <taxon>Nonomuraea</taxon>
    </lineage>
</organism>
<name>A0ABV5S1W9_9ACTN</name>
<evidence type="ECO:0000313" key="4">
    <source>
        <dbReference type="Proteomes" id="UP001589532"/>
    </source>
</evidence>
<keyword evidence="2" id="KW-0812">Transmembrane</keyword>
<dbReference type="Proteomes" id="UP001589532">
    <property type="component" value="Unassembled WGS sequence"/>
</dbReference>
<dbReference type="RefSeq" id="WP_344984190.1">
    <property type="nucleotide sequence ID" value="NZ_BAAAXV010000001.1"/>
</dbReference>
<evidence type="ECO:0000256" key="2">
    <source>
        <dbReference type="SAM" id="Phobius"/>
    </source>
</evidence>
<keyword evidence="2" id="KW-1133">Transmembrane helix</keyword>
<feature type="transmembrane region" description="Helical" evidence="2">
    <location>
        <begin position="92"/>
        <end position="111"/>
    </location>
</feature>
<dbReference type="InterPro" id="IPR014229">
    <property type="entry name" value="Spore_YtfJ"/>
</dbReference>
<dbReference type="EMBL" id="JBHMBW010000019">
    <property type="protein sequence ID" value="MFB9625656.1"/>
    <property type="molecule type" value="Genomic_DNA"/>
</dbReference>
<keyword evidence="2" id="KW-0472">Membrane</keyword>
<evidence type="ECO:0000313" key="3">
    <source>
        <dbReference type="EMBL" id="MFB9625656.1"/>
    </source>
</evidence>
<reference evidence="3 4" key="1">
    <citation type="submission" date="2024-09" db="EMBL/GenBank/DDBJ databases">
        <authorList>
            <person name="Sun Q."/>
            <person name="Mori K."/>
        </authorList>
    </citation>
    <scope>NUCLEOTIDE SEQUENCE [LARGE SCALE GENOMIC DNA]</scope>
    <source>
        <strain evidence="3 4">JCM 3143</strain>
    </source>
</reference>
<comment type="caution">
    <text evidence="3">The sequence shown here is derived from an EMBL/GenBank/DDBJ whole genome shotgun (WGS) entry which is preliminary data.</text>
</comment>
<keyword evidence="4" id="KW-1185">Reference proteome</keyword>
<evidence type="ECO:0000256" key="1">
    <source>
        <dbReference type="SAM" id="MobiDB-lite"/>
    </source>
</evidence>